<evidence type="ECO:0000256" key="6">
    <source>
        <dbReference type="ARBA" id="ARBA00023012"/>
    </source>
</evidence>
<organism evidence="10 11">
    <name type="scientific">Streptomyces lunaelactis</name>
    <dbReference type="NCBI Taxonomy" id="1535768"/>
    <lineage>
        <taxon>Bacteria</taxon>
        <taxon>Bacillati</taxon>
        <taxon>Actinomycetota</taxon>
        <taxon>Actinomycetes</taxon>
        <taxon>Kitasatosporales</taxon>
        <taxon>Streptomycetaceae</taxon>
        <taxon>Streptomyces</taxon>
    </lineage>
</organism>
<dbReference type="InterPro" id="IPR003594">
    <property type="entry name" value="HATPase_dom"/>
</dbReference>
<keyword evidence="11" id="KW-1185">Reference proteome</keyword>
<dbReference type="KEGG" id="slk:SLUN_25095"/>
<dbReference type="RefSeq" id="WP_108151919.1">
    <property type="nucleotide sequence ID" value="NZ_CP026304.1"/>
</dbReference>
<reference evidence="10 11" key="1">
    <citation type="submission" date="2018-01" db="EMBL/GenBank/DDBJ databases">
        <title>Complete genome sequence of Streptomyces lunaelactis MM109T, a Ferroverdin A producer isolated from cave moonmilk deposits.</title>
        <authorList>
            <person name="Naome A."/>
            <person name="Martinet L."/>
            <person name="Maciejewska M."/>
            <person name="Anderssen S."/>
            <person name="Adam D."/>
            <person name="Tenconi E."/>
            <person name="Deflandre B."/>
            <person name="Arguelles-Arias A."/>
            <person name="Calusinska M."/>
            <person name="Copieters W."/>
            <person name="Karim L."/>
            <person name="Hanikenne M."/>
            <person name="Baurain D."/>
            <person name="van Wezel G."/>
            <person name="Smargiasso N."/>
            <person name="de Pauw E."/>
            <person name="Delfosse P."/>
            <person name="Rigali S."/>
        </authorList>
    </citation>
    <scope>NUCLEOTIDE SEQUENCE [LARGE SCALE GENOMIC DNA]</scope>
    <source>
        <strain evidence="10 11">MM109</strain>
    </source>
</reference>
<keyword evidence="6" id="KW-0902">Two-component regulatory system</keyword>
<keyword evidence="7" id="KW-0472">Membrane</keyword>
<evidence type="ECO:0000256" key="4">
    <source>
        <dbReference type="ARBA" id="ARBA00022679"/>
    </source>
</evidence>
<feature type="domain" description="Nitrate/nitrite sensing protein" evidence="9">
    <location>
        <begin position="72"/>
        <end position="306"/>
    </location>
</feature>
<dbReference type="Pfam" id="PF02518">
    <property type="entry name" value="HATPase_c"/>
    <property type="match status" value="1"/>
</dbReference>
<comment type="catalytic activity">
    <reaction evidence="1">
        <text>ATP + protein L-histidine = ADP + protein N-phospho-L-histidine.</text>
        <dbReference type="EC" id="2.7.13.3"/>
    </reaction>
</comment>
<dbReference type="InterPro" id="IPR013587">
    <property type="entry name" value="Nitrate/nitrite_sensing"/>
</dbReference>
<evidence type="ECO:0000256" key="1">
    <source>
        <dbReference type="ARBA" id="ARBA00000085"/>
    </source>
</evidence>
<name>A0A2R4T752_9ACTN</name>
<dbReference type="InterPro" id="IPR036890">
    <property type="entry name" value="HATPase_C_sf"/>
</dbReference>
<dbReference type="AlphaFoldDB" id="A0A2R4T752"/>
<evidence type="ECO:0000313" key="11">
    <source>
        <dbReference type="Proteomes" id="UP000244201"/>
    </source>
</evidence>
<dbReference type="PANTHER" id="PTHR44936">
    <property type="entry name" value="SENSOR PROTEIN CREC"/>
    <property type="match status" value="1"/>
</dbReference>
<dbReference type="OrthoDB" id="3502710at2"/>
<keyword evidence="5 10" id="KW-0418">Kinase</keyword>
<evidence type="ECO:0000256" key="2">
    <source>
        <dbReference type="ARBA" id="ARBA00012438"/>
    </source>
</evidence>
<feature type="transmembrane region" description="Helical" evidence="7">
    <location>
        <begin position="321"/>
        <end position="341"/>
    </location>
</feature>
<evidence type="ECO:0000256" key="3">
    <source>
        <dbReference type="ARBA" id="ARBA00022553"/>
    </source>
</evidence>
<dbReference type="EMBL" id="CP026304">
    <property type="protein sequence ID" value="AVZ74972.1"/>
    <property type="molecule type" value="Genomic_DNA"/>
</dbReference>
<sequence length="664" mass="70573">MIRNRRRTPSRQPALPTLPGWGTIRGRVAIVLAVPTCLLLVVTGLGVVDRAADWSAARETAGRVELVLKAQDLVRELQRERGLTNGLVGGAKEYRDDVDVQRARTDTARTGFDALLAAGGADADTADDLRDALSPVAALADMRRTVDDGAAQRAPTLAAYTEAIDGLISAAAAEPARGDRPLADAMGALQALARTTEAVALERGSLNGVFAAGRFKGSEFLDFTEVRAERLAFLRQYAELATSDQQSALAAAFATSDARRATGYEKRAEGGADGSRLAVNPGLWWSSMTVLVDQLHGVQRQIGADVRVRADRIGDDATRQLGGFIGLGVLILAVATALAVLSARSITRPLVALADEADSVARTGLPAAVARIQEAEAGDELVPEPSRPVPDSAREFTRLATALHNVEHTAIGLATEQAVLRRNTSESLASLGRRNQALLSRQLGLITILERQEIDPDALGELFELDHLATRMRRNAESLLVLAGEELPPRTWSGLVTATEVVQSAIAEVEQYQRVAVADVQDGRIHGRAVAELSHLLAELIENALVFSPPSCPVEIYGWRDVGDYCLAVVDRGSGMSAEELARSNARLAGRETFLIAPTRYLGHYVVGTLAARLGAQVELRPTQGQDGAVGVTAYIALPATLVDVTQPQSTQTHSAQTHSATAG</sequence>
<dbReference type="SUPFAM" id="SSF55874">
    <property type="entry name" value="ATPase domain of HSP90 chaperone/DNA topoisomerase II/histidine kinase"/>
    <property type="match status" value="1"/>
</dbReference>
<gene>
    <name evidence="10" type="ORF">SLUN_25095</name>
</gene>
<keyword evidence="7" id="KW-1133">Transmembrane helix</keyword>
<dbReference type="EC" id="2.7.13.3" evidence="2"/>
<evidence type="ECO:0000259" key="8">
    <source>
        <dbReference type="Pfam" id="PF02518"/>
    </source>
</evidence>
<evidence type="ECO:0000259" key="9">
    <source>
        <dbReference type="Pfam" id="PF08376"/>
    </source>
</evidence>
<dbReference type="Pfam" id="PF08376">
    <property type="entry name" value="NIT"/>
    <property type="match status" value="1"/>
</dbReference>
<evidence type="ECO:0000256" key="7">
    <source>
        <dbReference type="SAM" id="Phobius"/>
    </source>
</evidence>
<dbReference type="Gene3D" id="6.10.340.10">
    <property type="match status" value="1"/>
</dbReference>
<accession>A0A2R4T752</accession>
<dbReference type="GO" id="GO:0000160">
    <property type="term" value="P:phosphorelay signal transduction system"/>
    <property type="evidence" value="ECO:0007669"/>
    <property type="project" value="UniProtKB-KW"/>
</dbReference>
<keyword evidence="7" id="KW-0812">Transmembrane</keyword>
<dbReference type="Gene3D" id="3.30.565.10">
    <property type="entry name" value="Histidine kinase-like ATPase, C-terminal domain"/>
    <property type="match status" value="1"/>
</dbReference>
<evidence type="ECO:0000256" key="5">
    <source>
        <dbReference type="ARBA" id="ARBA00022777"/>
    </source>
</evidence>
<proteinExistence type="predicted"/>
<keyword evidence="3" id="KW-0597">Phosphoprotein</keyword>
<evidence type="ECO:0000313" key="10">
    <source>
        <dbReference type="EMBL" id="AVZ74972.1"/>
    </source>
</evidence>
<dbReference type="Proteomes" id="UP000244201">
    <property type="component" value="Chromosome"/>
</dbReference>
<dbReference type="PANTHER" id="PTHR44936:SF9">
    <property type="entry name" value="SENSOR PROTEIN CREC"/>
    <property type="match status" value="1"/>
</dbReference>
<dbReference type="InterPro" id="IPR050980">
    <property type="entry name" value="2C_sensor_his_kinase"/>
</dbReference>
<keyword evidence="4" id="KW-0808">Transferase</keyword>
<feature type="transmembrane region" description="Helical" evidence="7">
    <location>
        <begin position="28"/>
        <end position="48"/>
    </location>
</feature>
<feature type="domain" description="Histidine kinase/HSP90-like ATPase" evidence="8">
    <location>
        <begin position="532"/>
        <end position="639"/>
    </location>
</feature>
<dbReference type="GeneID" id="55658529"/>
<protein>
    <recommendedName>
        <fullName evidence="2">histidine kinase</fullName>
        <ecNumber evidence="2">2.7.13.3</ecNumber>
    </recommendedName>
</protein>
<dbReference type="GO" id="GO:0004673">
    <property type="term" value="F:protein histidine kinase activity"/>
    <property type="evidence" value="ECO:0007669"/>
    <property type="project" value="UniProtKB-EC"/>
</dbReference>